<feature type="transmembrane region" description="Helical" evidence="9">
    <location>
        <begin position="59"/>
        <end position="78"/>
    </location>
</feature>
<name>A0A4Q5GE98_9FIRM</name>
<dbReference type="Proteomes" id="UP000293506">
    <property type="component" value="Unassembled WGS sequence"/>
</dbReference>
<evidence type="ECO:0000259" key="10">
    <source>
        <dbReference type="Pfam" id="PF03553"/>
    </source>
</evidence>
<evidence type="ECO:0000256" key="1">
    <source>
        <dbReference type="ARBA" id="ARBA00004651"/>
    </source>
</evidence>
<dbReference type="RefSeq" id="WP_129795900.1">
    <property type="nucleotide sequence ID" value="NZ_RCXQ01000009.1"/>
</dbReference>
<evidence type="ECO:0000313" key="12">
    <source>
        <dbReference type="Proteomes" id="UP000293506"/>
    </source>
</evidence>
<feature type="transmembrane region" description="Helical" evidence="9">
    <location>
        <begin position="406"/>
        <end position="424"/>
    </location>
</feature>
<accession>A0A4Q5GE98</accession>
<evidence type="ECO:0000256" key="8">
    <source>
        <dbReference type="ARBA" id="ARBA00038435"/>
    </source>
</evidence>
<proteinExistence type="inferred from homology"/>
<comment type="caution">
    <text evidence="11">The sequence shown here is derived from an EMBL/GenBank/DDBJ whole genome shotgun (WGS) entry which is preliminary data.</text>
</comment>
<dbReference type="PANTHER" id="PTHR33451:SF3">
    <property type="entry name" value="MALATE-2H(+)_NA(+)-LACTATE ANTIPORTER"/>
    <property type="match status" value="1"/>
</dbReference>
<evidence type="ECO:0000256" key="6">
    <source>
        <dbReference type="ARBA" id="ARBA00022989"/>
    </source>
</evidence>
<sequence length="431" mass="45874">MEVLTIGIFCALLIICIITGKSILYALLAGLIIFGLYGKKQGYSWRQISRMALQGVWKVKNILLTFILIGMLTALWRQAGTIPAIICYTVHLIKPSTFLLMTFLLNCLISVLTGTALGTAATIGVVCATMASALGIPSWMTGGAILSGVYFGDRCSPVSTSALLVAELTETGIYTNIKNMIKSALAPFTITCILYLTVSIQLHGKTEMPDLGHAFGSEFRLSWIALLPAAVILLLSVVQAGVKIAMIASIVTAIPVCIGLQNMAFTELPELLLNGFHSTDVTVAAMLNGGGITSMLKVGAIVCISSSYSGIFQATGILNGFQKMVCLLADRTKPYFAVLVTSILTSVMACNQTLAIMLTDQLCSRTEPDKLRFANNLEDSAVIIAPLVPWSIACAVPLTAAGAPGYSVLFAVFLYLLPLCDLVLKKITALL</sequence>
<dbReference type="Pfam" id="PF03553">
    <property type="entry name" value="Na_H_antiporter"/>
    <property type="match status" value="1"/>
</dbReference>
<feature type="transmembrane region" description="Helical" evidence="9">
    <location>
        <begin position="6"/>
        <end position="38"/>
    </location>
</feature>
<feature type="transmembrane region" description="Helical" evidence="9">
    <location>
        <begin position="335"/>
        <end position="359"/>
    </location>
</feature>
<dbReference type="EMBL" id="RCXQ01000009">
    <property type="protein sequence ID" value="RYT65946.1"/>
    <property type="molecule type" value="Genomic_DNA"/>
</dbReference>
<protein>
    <submittedName>
        <fullName evidence="11">Sodium:proton antiporter</fullName>
    </submittedName>
</protein>
<evidence type="ECO:0000256" key="9">
    <source>
        <dbReference type="SAM" id="Phobius"/>
    </source>
</evidence>
<keyword evidence="5 9" id="KW-0812">Transmembrane</keyword>
<evidence type="ECO:0000256" key="7">
    <source>
        <dbReference type="ARBA" id="ARBA00023136"/>
    </source>
</evidence>
<feature type="transmembrane region" description="Helical" evidence="9">
    <location>
        <begin position="221"/>
        <end position="238"/>
    </location>
</feature>
<dbReference type="GO" id="GO:0005886">
    <property type="term" value="C:plasma membrane"/>
    <property type="evidence" value="ECO:0007669"/>
    <property type="project" value="UniProtKB-SubCell"/>
</dbReference>
<evidence type="ECO:0000256" key="5">
    <source>
        <dbReference type="ARBA" id="ARBA00022692"/>
    </source>
</evidence>
<reference evidence="11 12" key="1">
    <citation type="journal article" date="2019" name="Science, e1252229">
        <title>Invertible promoters mediate bacterial phase variation, antibiotic resistance, and host adaptation in the gut.</title>
        <authorList>
            <person name="Jiang X."/>
            <person name="Hall A.B."/>
            <person name="Arthur T.D."/>
            <person name="Plichta D.R."/>
            <person name="Covington C.T."/>
            <person name="Poyet M."/>
            <person name="Crothers J."/>
            <person name="Moses P.L."/>
            <person name="Tolonen A.C."/>
            <person name="Vlamakis H."/>
            <person name="Alm E.J."/>
            <person name="Xavier R.J."/>
        </authorList>
    </citation>
    <scope>NUCLEOTIDE SEQUENCE [LARGE SCALE GENOMIC DNA]</scope>
    <source>
        <strain evidence="12">af_0058</strain>
    </source>
</reference>
<comment type="similarity">
    <text evidence="8">Belongs to the NhaC Na(+)/H(+) (TC 2.A.35) antiporter family.</text>
</comment>
<evidence type="ECO:0000256" key="4">
    <source>
        <dbReference type="ARBA" id="ARBA00022475"/>
    </source>
</evidence>
<feature type="transmembrane region" description="Helical" evidence="9">
    <location>
        <begin position="245"/>
        <end position="265"/>
    </location>
</feature>
<dbReference type="PANTHER" id="PTHR33451">
    <property type="entry name" value="MALATE-2H(+)/NA(+)-LACTATE ANTIPORTER"/>
    <property type="match status" value="1"/>
</dbReference>
<dbReference type="AlphaFoldDB" id="A0A4Q5GE98"/>
<dbReference type="InterPro" id="IPR052180">
    <property type="entry name" value="NhaC_Na-H+_Antiporter"/>
</dbReference>
<comment type="subcellular location">
    <subcellularLocation>
        <location evidence="1">Cell membrane</location>
        <topology evidence="1">Multi-pass membrane protein</topology>
    </subcellularLocation>
</comment>
<evidence type="ECO:0000256" key="2">
    <source>
        <dbReference type="ARBA" id="ARBA00022448"/>
    </source>
</evidence>
<dbReference type="GO" id="GO:0015297">
    <property type="term" value="F:antiporter activity"/>
    <property type="evidence" value="ECO:0007669"/>
    <property type="project" value="UniProtKB-KW"/>
</dbReference>
<feature type="transmembrane region" description="Helical" evidence="9">
    <location>
        <begin position="98"/>
        <end position="131"/>
    </location>
</feature>
<feature type="domain" description="Na+/H+ antiporter NhaC-like C-terminal" evidence="10">
    <location>
        <begin position="148"/>
        <end position="417"/>
    </location>
</feature>
<keyword evidence="7 9" id="KW-0472">Membrane</keyword>
<keyword evidence="6 9" id="KW-1133">Transmembrane helix</keyword>
<evidence type="ECO:0000313" key="11">
    <source>
        <dbReference type="EMBL" id="RYT65946.1"/>
    </source>
</evidence>
<gene>
    <name evidence="11" type="ORF">EAI82_10430</name>
</gene>
<dbReference type="InterPro" id="IPR018461">
    <property type="entry name" value="Na/H_Antiport_NhaC-like_C"/>
</dbReference>
<keyword evidence="4" id="KW-1003">Cell membrane</keyword>
<organism evidence="11 12">
    <name type="scientific">Blautia obeum</name>
    <dbReference type="NCBI Taxonomy" id="40520"/>
    <lineage>
        <taxon>Bacteria</taxon>
        <taxon>Bacillati</taxon>
        <taxon>Bacillota</taxon>
        <taxon>Clostridia</taxon>
        <taxon>Lachnospirales</taxon>
        <taxon>Lachnospiraceae</taxon>
        <taxon>Blautia</taxon>
    </lineage>
</organism>
<feature type="transmembrane region" description="Helical" evidence="9">
    <location>
        <begin position="184"/>
        <end position="201"/>
    </location>
</feature>
<keyword evidence="2" id="KW-0813">Transport</keyword>
<keyword evidence="3" id="KW-0050">Antiport</keyword>
<evidence type="ECO:0000256" key="3">
    <source>
        <dbReference type="ARBA" id="ARBA00022449"/>
    </source>
</evidence>